<keyword evidence="8" id="KW-1185">Reference proteome</keyword>
<gene>
    <name evidence="7" type="ORF">Fcan01_27064</name>
</gene>
<dbReference type="PROSITE" id="PS51935">
    <property type="entry name" value="NLPC_P60"/>
    <property type="match status" value="1"/>
</dbReference>
<sequence length="472" mass="51578">MISKVCLAIFVATNLAFGYVQEDPCKSYPGVCKPKIECPQGSLAKINGRWSCPSSPDGIECCPSGGGGYKQEEPCTSYPGVCKPSSECPRGSLAKINGQYSCPSSPNGIECCPTGDGGGGGGGAGAIVAAARRQIGQPYVWGGGNKDGPTNGGFDCSGLSQYAVYQGVRKVVPRTAQTQYDYGGCASVPLGSRQAGDLIFWGNGSGVYHVAIVSGYNTVVYAPQQGERVKEGPLYNQGELKEEDRLNDLETREDMEKYIFSENNNSNLSQTDPIVLKYLKKYHLHNGIVPGRKIHYPTVVNELDLYVDLALRKVLKDKKTGGFFVECGANDGEFMSNTIALEKDQQWSGLLIEGSPLLSKILRRKRRNAWVADVCLTGRYPERIEFLKHKNTAEDWRIGNGIGKINPGNKYEKPLLNLPDTGHYLDHVIIVEHATTPEGKNAIKDLMVKNGYKLYMNGSNDYIFIKKNYLVE</sequence>
<keyword evidence="5" id="KW-0732">Signal</keyword>
<proteinExistence type="inferred from homology"/>
<dbReference type="Gene3D" id="3.90.1720.10">
    <property type="entry name" value="endopeptidase domain like (from Nostoc punctiforme)"/>
    <property type="match status" value="1"/>
</dbReference>
<organism evidence="7 8">
    <name type="scientific">Folsomia candida</name>
    <name type="common">Springtail</name>
    <dbReference type="NCBI Taxonomy" id="158441"/>
    <lineage>
        <taxon>Eukaryota</taxon>
        <taxon>Metazoa</taxon>
        <taxon>Ecdysozoa</taxon>
        <taxon>Arthropoda</taxon>
        <taxon>Hexapoda</taxon>
        <taxon>Collembola</taxon>
        <taxon>Entomobryomorpha</taxon>
        <taxon>Isotomoidea</taxon>
        <taxon>Isotomidae</taxon>
        <taxon>Proisotominae</taxon>
        <taxon>Folsomia</taxon>
    </lineage>
</organism>
<dbReference type="GO" id="GO:0006508">
    <property type="term" value="P:proteolysis"/>
    <property type="evidence" value="ECO:0007669"/>
    <property type="project" value="UniProtKB-KW"/>
</dbReference>
<dbReference type="AlphaFoldDB" id="A0A226D0U9"/>
<feature type="chain" id="PRO_5012081765" evidence="5">
    <location>
        <begin position="23"/>
        <end position="472"/>
    </location>
</feature>
<dbReference type="Pfam" id="PF00877">
    <property type="entry name" value="NLPC_P60"/>
    <property type="match status" value="1"/>
</dbReference>
<evidence type="ECO:0000256" key="1">
    <source>
        <dbReference type="ARBA" id="ARBA00007074"/>
    </source>
</evidence>
<reference evidence="7 8" key="1">
    <citation type="submission" date="2015-12" db="EMBL/GenBank/DDBJ databases">
        <title>The genome of Folsomia candida.</title>
        <authorList>
            <person name="Faddeeva A."/>
            <person name="Derks M.F."/>
            <person name="Anvar Y."/>
            <person name="Smit S."/>
            <person name="Van Straalen N."/>
            <person name="Roelofs D."/>
        </authorList>
    </citation>
    <scope>NUCLEOTIDE SEQUENCE [LARGE SCALE GENOMIC DNA]</scope>
    <source>
        <strain evidence="7 8">VU population</strain>
        <tissue evidence="7">Whole body</tissue>
    </source>
</reference>
<dbReference type="EMBL" id="LNIX01000047">
    <property type="protein sequence ID" value="OXA38281.1"/>
    <property type="molecule type" value="Genomic_DNA"/>
</dbReference>
<dbReference type="Proteomes" id="UP000198287">
    <property type="component" value="Unassembled WGS sequence"/>
</dbReference>
<keyword evidence="3" id="KW-0378">Hydrolase</keyword>
<dbReference type="PANTHER" id="PTHR47359">
    <property type="entry name" value="PEPTIDOGLYCAN DL-ENDOPEPTIDASE CWLO"/>
    <property type="match status" value="1"/>
</dbReference>
<dbReference type="InterPro" id="IPR000064">
    <property type="entry name" value="NLP_P60_dom"/>
</dbReference>
<dbReference type="OrthoDB" id="2251794at2759"/>
<dbReference type="InterPro" id="IPR051794">
    <property type="entry name" value="PG_Endopeptidase_C40"/>
</dbReference>
<evidence type="ECO:0000259" key="6">
    <source>
        <dbReference type="PROSITE" id="PS51935"/>
    </source>
</evidence>
<dbReference type="GO" id="GO:0008234">
    <property type="term" value="F:cysteine-type peptidase activity"/>
    <property type="evidence" value="ECO:0007669"/>
    <property type="project" value="UniProtKB-KW"/>
</dbReference>
<comment type="similarity">
    <text evidence="1">Belongs to the peptidase C40 family.</text>
</comment>
<comment type="caution">
    <text evidence="7">The sequence shown here is derived from an EMBL/GenBank/DDBJ whole genome shotgun (WGS) entry which is preliminary data.</text>
</comment>
<evidence type="ECO:0000256" key="4">
    <source>
        <dbReference type="ARBA" id="ARBA00022807"/>
    </source>
</evidence>
<evidence type="ECO:0000313" key="7">
    <source>
        <dbReference type="EMBL" id="OXA38281.1"/>
    </source>
</evidence>
<keyword evidence="2" id="KW-0645">Protease</keyword>
<evidence type="ECO:0000256" key="2">
    <source>
        <dbReference type="ARBA" id="ARBA00022670"/>
    </source>
</evidence>
<feature type="signal peptide" evidence="5">
    <location>
        <begin position="1"/>
        <end position="22"/>
    </location>
</feature>
<dbReference type="InterPro" id="IPR038765">
    <property type="entry name" value="Papain-like_cys_pep_sf"/>
</dbReference>
<protein>
    <submittedName>
        <fullName evidence="7">Protein P54</fullName>
    </submittedName>
</protein>
<feature type="domain" description="NlpC/P60" evidence="6">
    <location>
        <begin position="121"/>
        <end position="252"/>
    </location>
</feature>
<evidence type="ECO:0000256" key="5">
    <source>
        <dbReference type="SAM" id="SignalP"/>
    </source>
</evidence>
<dbReference type="SUPFAM" id="SSF54001">
    <property type="entry name" value="Cysteine proteinases"/>
    <property type="match status" value="1"/>
</dbReference>
<dbReference type="STRING" id="158441.A0A226D0U9"/>
<accession>A0A226D0U9</accession>
<evidence type="ECO:0000256" key="3">
    <source>
        <dbReference type="ARBA" id="ARBA00022801"/>
    </source>
</evidence>
<keyword evidence="4" id="KW-0788">Thiol protease</keyword>
<dbReference type="PANTHER" id="PTHR47359:SF3">
    <property type="entry name" value="NLP_P60 DOMAIN-CONTAINING PROTEIN-RELATED"/>
    <property type="match status" value="1"/>
</dbReference>
<evidence type="ECO:0000313" key="8">
    <source>
        <dbReference type="Proteomes" id="UP000198287"/>
    </source>
</evidence>
<name>A0A226D0U9_FOLCA</name>